<evidence type="ECO:0000313" key="1">
    <source>
        <dbReference type="EMBL" id="GFP91870.1"/>
    </source>
</evidence>
<sequence length="103" mass="11883">MKVIFYPLYLIVFFDSEAFTFNPDMISVFAGYDPGFSFLFHRKDNKSFFAAKFTLLLFITMPTTSKRFIQEAQVPYEVHSNMLLIDDQVHNVLGSSIGRKAVI</sequence>
<name>A0A830BWP7_9LAMI</name>
<dbReference type="EMBL" id="BMAC01000258">
    <property type="protein sequence ID" value="GFP91870.1"/>
    <property type="molecule type" value="Genomic_DNA"/>
</dbReference>
<keyword evidence="2" id="KW-1185">Reference proteome</keyword>
<accession>A0A830BWP7</accession>
<organism evidence="1 2">
    <name type="scientific">Phtheirospermum japonicum</name>
    <dbReference type="NCBI Taxonomy" id="374723"/>
    <lineage>
        <taxon>Eukaryota</taxon>
        <taxon>Viridiplantae</taxon>
        <taxon>Streptophyta</taxon>
        <taxon>Embryophyta</taxon>
        <taxon>Tracheophyta</taxon>
        <taxon>Spermatophyta</taxon>
        <taxon>Magnoliopsida</taxon>
        <taxon>eudicotyledons</taxon>
        <taxon>Gunneridae</taxon>
        <taxon>Pentapetalae</taxon>
        <taxon>asterids</taxon>
        <taxon>lamiids</taxon>
        <taxon>Lamiales</taxon>
        <taxon>Orobanchaceae</taxon>
        <taxon>Orobanchaceae incertae sedis</taxon>
        <taxon>Phtheirospermum</taxon>
    </lineage>
</organism>
<reference evidence="1" key="1">
    <citation type="submission" date="2020-07" db="EMBL/GenBank/DDBJ databases">
        <title>Ethylene signaling mediates host invasion by parasitic plants.</title>
        <authorList>
            <person name="Yoshida S."/>
        </authorList>
    </citation>
    <scope>NUCLEOTIDE SEQUENCE</scope>
    <source>
        <strain evidence="1">Okayama</strain>
    </source>
</reference>
<proteinExistence type="predicted"/>
<gene>
    <name evidence="1" type="ORF">PHJA_001331100</name>
</gene>
<comment type="caution">
    <text evidence="1">The sequence shown here is derived from an EMBL/GenBank/DDBJ whole genome shotgun (WGS) entry which is preliminary data.</text>
</comment>
<dbReference type="AlphaFoldDB" id="A0A830BWP7"/>
<evidence type="ECO:0000313" key="2">
    <source>
        <dbReference type="Proteomes" id="UP000653305"/>
    </source>
</evidence>
<dbReference type="Proteomes" id="UP000653305">
    <property type="component" value="Unassembled WGS sequence"/>
</dbReference>
<protein>
    <submittedName>
        <fullName evidence="1">Uncharacterized protein</fullName>
    </submittedName>
</protein>